<evidence type="ECO:0000256" key="1">
    <source>
        <dbReference type="SAM" id="SignalP"/>
    </source>
</evidence>
<gene>
    <name evidence="2" type="ORF">HKD42_11185</name>
</gene>
<sequence>MKLALVTASLLLATSVSAQDTETAVEETVETKAAAFTIDTPIADLMADERAKAVVDKHIPGIEAHPAYEQIKGFSLPMVQPFSEGAITDEMLAAIAADLAELG</sequence>
<keyword evidence="1" id="KW-0732">Signal</keyword>
<dbReference type="EMBL" id="JABCRE010000003">
    <property type="protein sequence ID" value="NMW32626.1"/>
    <property type="molecule type" value="Genomic_DNA"/>
</dbReference>
<evidence type="ECO:0000313" key="2">
    <source>
        <dbReference type="EMBL" id="NMW32626.1"/>
    </source>
</evidence>
<proteinExistence type="predicted"/>
<feature type="chain" id="PRO_5032897880" evidence="1">
    <location>
        <begin position="19"/>
        <end position="103"/>
    </location>
</feature>
<protein>
    <submittedName>
        <fullName evidence="2">Uncharacterized protein</fullName>
    </submittedName>
</protein>
<keyword evidence="3" id="KW-1185">Reference proteome</keyword>
<comment type="caution">
    <text evidence="2">The sequence shown here is derived from an EMBL/GenBank/DDBJ whole genome shotgun (WGS) entry which is preliminary data.</text>
</comment>
<dbReference type="RefSeq" id="WP_170013371.1">
    <property type="nucleotide sequence ID" value="NZ_JABCRE010000003.1"/>
</dbReference>
<name>A0A848QT42_9SPHN</name>
<accession>A0A848QT42</accession>
<feature type="signal peptide" evidence="1">
    <location>
        <begin position="1"/>
        <end position="18"/>
    </location>
</feature>
<organism evidence="2 3">
    <name type="scientific">Pontixanthobacter rizhaonensis</name>
    <dbReference type="NCBI Taxonomy" id="2730337"/>
    <lineage>
        <taxon>Bacteria</taxon>
        <taxon>Pseudomonadati</taxon>
        <taxon>Pseudomonadota</taxon>
        <taxon>Alphaproteobacteria</taxon>
        <taxon>Sphingomonadales</taxon>
        <taxon>Erythrobacteraceae</taxon>
        <taxon>Pontixanthobacter</taxon>
    </lineage>
</organism>
<dbReference type="Proteomes" id="UP000561181">
    <property type="component" value="Unassembled WGS sequence"/>
</dbReference>
<reference evidence="2 3" key="1">
    <citation type="submission" date="2020-04" db="EMBL/GenBank/DDBJ databases">
        <authorList>
            <person name="Liu A."/>
        </authorList>
    </citation>
    <scope>NUCLEOTIDE SEQUENCE [LARGE SCALE GENOMIC DNA]</scope>
    <source>
        <strain evidence="2 3">RZ02</strain>
    </source>
</reference>
<evidence type="ECO:0000313" key="3">
    <source>
        <dbReference type="Proteomes" id="UP000561181"/>
    </source>
</evidence>
<dbReference type="AlphaFoldDB" id="A0A848QT42"/>